<dbReference type="PANTHER" id="PTHR14430">
    <property type="entry name" value="RABIN3-RELATED"/>
    <property type="match status" value="1"/>
</dbReference>
<name>A0A9W8LGK6_9FUNG</name>
<sequence>MATPGFIPYPTTNIVGYSSERKNMSGSSAGGGSSSSSSQGRFGDPSDVSKAKQLQTDAPASSSSAVQELDTLYQKLSNASLALKNLDPTMPPPKETTHVTQPSSTKASGAASASVSVDSGASSPSGDSGADTTAGEALAEHGPPARGAGECDPECPCQKVILEASPGSCGLCGGRPEALAKQNDERLRAVDDLEIATQRINELAHEKARHVDYIADLETRVAEQAKKIDSQRDIVAGLKNDLSAMNDKFVDQVNMTAEIAHSRELVEAELEDLTQKLFTEANTMVAAEKKARFDAEKTTSHLRNIINDLEVRLANETMQSQELKERIEQMSAEYDDLVIKRTLVPSRRGSIGSHLSDVADVSSVRREGSVLNALGTVGSGSGTGAPGASLLAAHGDGFRLGVHAATVIAGTKAGAGVIASGGPIRLDDVLFAEFKEFATQTQSNRLTNYASMPFMKNVVSEDVEPCLRFGPRPRISVRNVLEAISTNRLQIEEMTQQVAAEMRRQQQVAERANGHRQAILWERFSGTVAYNSRGCQACGREGQCTYRFRMGVKADSEWVQIDTVCRDRLVAVCEFYGFVRYLRQGIFASRSVMDLYMETIRLRLCMFYARIGAYGYAIELDPNLAEATLLIRTPSMPPQPDSPSALSHIPSFGSQTSPLAAPYIHTQRAASAISVPWRETMAPASPSHLAADAAADHVNRNRSRSQEAPTTLSASGSISAPLQPTVSESMIEDANTAPSDNDSGDGSGSIASVHTTSPDVSRVTDHSHEPVGNVTGNTGSDDDDNMPIIQAINRNAQVDDDKPSVKTGEAAATTDSF</sequence>
<feature type="compositionally biased region" description="Low complexity" evidence="3">
    <location>
        <begin position="102"/>
        <end position="133"/>
    </location>
</feature>
<accession>A0A9W8LGK6</accession>
<feature type="region of interest" description="Disordered" evidence="3">
    <location>
        <begin position="1"/>
        <end position="66"/>
    </location>
</feature>
<keyword evidence="6" id="KW-1185">Reference proteome</keyword>
<proteinExistence type="predicted"/>
<dbReference type="GO" id="GO:0051286">
    <property type="term" value="C:cell tip"/>
    <property type="evidence" value="ECO:0007669"/>
    <property type="project" value="TreeGrafter"/>
</dbReference>
<dbReference type="InterPro" id="IPR009449">
    <property type="entry name" value="Sec2_N"/>
</dbReference>
<evidence type="ECO:0000259" key="4">
    <source>
        <dbReference type="Pfam" id="PF06428"/>
    </source>
</evidence>
<evidence type="ECO:0000256" key="3">
    <source>
        <dbReference type="SAM" id="MobiDB-lite"/>
    </source>
</evidence>
<evidence type="ECO:0000256" key="2">
    <source>
        <dbReference type="SAM" id="Coils"/>
    </source>
</evidence>
<feature type="compositionally biased region" description="Polar residues" evidence="3">
    <location>
        <begin position="706"/>
        <end position="721"/>
    </location>
</feature>
<dbReference type="EMBL" id="JANBUM010000367">
    <property type="protein sequence ID" value="KAJ2778136.1"/>
    <property type="molecule type" value="Genomic_DNA"/>
</dbReference>
<feature type="region of interest" description="Disordered" evidence="3">
    <location>
        <begin position="694"/>
        <end position="721"/>
    </location>
</feature>
<keyword evidence="1 2" id="KW-0175">Coiled coil</keyword>
<dbReference type="AlphaFoldDB" id="A0A9W8LGK6"/>
<evidence type="ECO:0000313" key="6">
    <source>
        <dbReference type="Proteomes" id="UP001140172"/>
    </source>
</evidence>
<dbReference type="Pfam" id="PF06428">
    <property type="entry name" value="Sec2p"/>
    <property type="match status" value="1"/>
</dbReference>
<dbReference type="PANTHER" id="PTHR14430:SF0">
    <property type="entry name" value="SEC2P DOMAIN-CONTAINING PROTEIN"/>
    <property type="match status" value="1"/>
</dbReference>
<organism evidence="5 6">
    <name type="scientific">Coemansia interrupta</name>
    <dbReference type="NCBI Taxonomy" id="1126814"/>
    <lineage>
        <taxon>Eukaryota</taxon>
        <taxon>Fungi</taxon>
        <taxon>Fungi incertae sedis</taxon>
        <taxon>Zoopagomycota</taxon>
        <taxon>Kickxellomycotina</taxon>
        <taxon>Kickxellomycetes</taxon>
        <taxon>Kickxellales</taxon>
        <taxon>Kickxellaceae</taxon>
        <taxon>Coemansia</taxon>
    </lineage>
</organism>
<dbReference type="GO" id="GO:0005085">
    <property type="term" value="F:guanyl-nucleotide exchange factor activity"/>
    <property type="evidence" value="ECO:0007669"/>
    <property type="project" value="InterPro"/>
</dbReference>
<reference evidence="5" key="1">
    <citation type="submission" date="2022-07" db="EMBL/GenBank/DDBJ databases">
        <title>Phylogenomic reconstructions and comparative analyses of Kickxellomycotina fungi.</title>
        <authorList>
            <person name="Reynolds N.K."/>
            <person name="Stajich J.E."/>
            <person name="Barry K."/>
            <person name="Grigoriev I.V."/>
            <person name="Crous P."/>
            <person name="Smith M.E."/>
        </authorList>
    </citation>
    <scope>NUCLEOTIDE SEQUENCE</scope>
    <source>
        <strain evidence="5">BCRC 34489</strain>
    </source>
</reference>
<dbReference type="GO" id="GO:0070319">
    <property type="term" value="C:Golgi to plasma membrane transport vesicle"/>
    <property type="evidence" value="ECO:0007669"/>
    <property type="project" value="TreeGrafter"/>
</dbReference>
<dbReference type="Pfam" id="PF25555">
    <property type="entry name" value="RAB3A-like_C"/>
    <property type="match status" value="1"/>
</dbReference>
<evidence type="ECO:0000313" key="5">
    <source>
        <dbReference type="EMBL" id="KAJ2778136.1"/>
    </source>
</evidence>
<gene>
    <name evidence="5" type="ORF">GGI15_004265</name>
</gene>
<feature type="domain" description="GDP/GTP exchange factor Sec2 N-terminal" evidence="4">
    <location>
        <begin position="199"/>
        <end position="331"/>
    </location>
</feature>
<feature type="compositionally biased region" description="Polar residues" evidence="3">
    <location>
        <begin position="52"/>
        <end position="66"/>
    </location>
</feature>
<feature type="compositionally biased region" description="Polar residues" evidence="3">
    <location>
        <begin position="750"/>
        <end position="759"/>
    </location>
</feature>
<dbReference type="Proteomes" id="UP001140172">
    <property type="component" value="Unassembled WGS sequence"/>
</dbReference>
<comment type="caution">
    <text evidence="5">The sequence shown here is derived from an EMBL/GenBank/DDBJ whole genome shotgun (WGS) entry which is preliminary data.</text>
</comment>
<dbReference type="GO" id="GO:0006887">
    <property type="term" value="P:exocytosis"/>
    <property type="evidence" value="ECO:0007669"/>
    <property type="project" value="TreeGrafter"/>
</dbReference>
<dbReference type="CDD" id="cd21044">
    <property type="entry name" value="Rab11BD_RAB3IP_like"/>
    <property type="match status" value="1"/>
</dbReference>
<protein>
    <recommendedName>
        <fullName evidence="4">GDP/GTP exchange factor Sec2 N-terminal domain-containing protein</fullName>
    </recommendedName>
</protein>
<evidence type="ECO:0000256" key="1">
    <source>
        <dbReference type="ARBA" id="ARBA00023054"/>
    </source>
</evidence>
<dbReference type="OrthoDB" id="5560525at2759"/>
<dbReference type="InterPro" id="IPR040351">
    <property type="entry name" value="RAB3IL/RAB3IP/Sec2"/>
</dbReference>
<feature type="region of interest" description="Disordered" evidence="3">
    <location>
        <begin position="83"/>
        <end position="152"/>
    </location>
</feature>
<dbReference type="Gene3D" id="6.10.140.910">
    <property type="match status" value="1"/>
</dbReference>
<feature type="region of interest" description="Disordered" evidence="3">
    <location>
        <begin position="733"/>
        <end position="817"/>
    </location>
</feature>
<dbReference type="SUPFAM" id="SSF144284">
    <property type="entry name" value="Sec2 N-terminal region"/>
    <property type="match status" value="1"/>
</dbReference>
<feature type="coiled-coil region" evidence="2">
    <location>
        <begin position="306"/>
        <end position="340"/>
    </location>
</feature>